<dbReference type="AlphaFoldDB" id="A0A544T6V9"/>
<evidence type="ECO:0000256" key="9">
    <source>
        <dbReference type="SAM" id="Phobius"/>
    </source>
</evidence>
<keyword evidence="12" id="KW-1185">Reference proteome</keyword>
<feature type="transmembrane region" description="Helical" evidence="9">
    <location>
        <begin position="37"/>
        <end position="56"/>
    </location>
</feature>
<dbReference type="InterPro" id="IPR003594">
    <property type="entry name" value="HATPase_dom"/>
</dbReference>
<dbReference type="SMART" id="SM00388">
    <property type="entry name" value="HisKA"/>
    <property type="match status" value="1"/>
</dbReference>
<feature type="transmembrane region" description="Helical" evidence="9">
    <location>
        <begin position="68"/>
        <end position="91"/>
    </location>
</feature>
<dbReference type="InterPro" id="IPR004358">
    <property type="entry name" value="Sig_transdc_His_kin-like_C"/>
</dbReference>
<dbReference type="PRINTS" id="PR00344">
    <property type="entry name" value="BCTRLSENSOR"/>
</dbReference>
<dbReference type="EC" id="2.7.13.3" evidence="2"/>
<proteinExistence type="predicted"/>
<protein>
    <recommendedName>
        <fullName evidence="2">histidine kinase</fullName>
        <ecNumber evidence="2">2.7.13.3</ecNumber>
    </recommendedName>
</protein>
<evidence type="ECO:0000256" key="6">
    <source>
        <dbReference type="ARBA" id="ARBA00022777"/>
    </source>
</evidence>
<evidence type="ECO:0000256" key="5">
    <source>
        <dbReference type="ARBA" id="ARBA00022741"/>
    </source>
</evidence>
<accession>A0A544T6V9</accession>
<dbReference type="PANTHER" id="PTHR43065">
    <property type="entry name" value="SENSOR HISTIDINE KINASE"/>
    <property type="match status" value="1"/>
</dbReference>
<comment type="catalytic activity">
    <reaction evidence="1">
        <text>ATP + protein L-histidine = ADP + protein N-phospho-L-histidine.</text>
        <dbReference type="EC" id="2.7.13.3"/>
    </reaction>
</comment>
<keyword evidence="9" id="KW-1133">Transmembrane helix</keyword>
<dbReference type="GO" id="GO:0005524">
    <property type="term" value="F:ATP binding"/>
    <property type="evidence" value="ECO:0007669"/>
    <property type="project" value="UniProtKB-KW"/>
</dbReference>
<evidence type="ECO:0000256" key="3">
    <source>
        <dbReference type="ARBA" id="ARBA00022553"/>
    </source>
</evidence>
<sequence>MELTVYFFFNLSLLIVLLFSGFLWAEKSKKSWSYRAIFIIYLIISLTLCFIFTYQIEGINVLFGLRKIPFIVGSLYMGLGPFLAAFIMLVRGFLGIDYGFWSTVLYYGGFAILFWRISPWFLKRSPKQRILFSVGVTFLFSFVQTFTLGIWHLPHSSFKVLFIFLVIQPIGVGIISYIIEEILMTIQLRQRTMKSKRLEAVERMGAAISHEIRNPLTVAIGFVQLLQNNAISKENHTQYLSIIKNELKSAERVIQEYLNFSNPEIKSMEPLVVQEELKQVVQSLKPLAKQNSVKIVSIFSQGEEIEGDKQKFHQCLVNIMKNAIEAMPNGGTLTVETESTPTTLGILIKDTGSGMTLEQVNRLGEPYYSTKGSKGTGLGIMVVYSIVRAMNGTIHVESEIGQGTTFKFTFPSLSPSFLEPVETKETEKELVGSR</sequence>
<keyword evidence="4" id="KW-0808">Transferase</keyword>
<keyword evidence="6 11" id="KW-0418">Kinase</keyword>
<evidence type="ECO:0000259" key="10">
    <source>
        <dbReference type="PROSITE" id="PS50109"/>
    </source>
</evidence>
<keyword evidence="5" id="KW-0547">Nucleotide-binding</keyword>
<evidence type="ECO:0000313" key="12">
    <source>
        <dbReference type="Proteomes" id="UP000317316"/>
    </source>
</evidence>
<feature type="transmembrane region" description="Helical" evidence="9">
    <location>
        <begin position="130"/>
        <end position="153"/>
    </location>
</feature>
<dbReference type="InterPro" id="IPR005467">
    <property type="entry name" value="His_kinase_dom"/>
</dbReference>
<keyword evidence="8" id="KW-0902">Two-component regulatory system</keyword>
<feature type="transmembrane region" description="Helical" evidence="9">
    <location>
        <begin position="6"/>
        <end position="25"/>
    </location>
</feature>
<comment type="caution">
    <text evidence="11">The sequence shown here is derived from an EMBL/GenBank/DDBJ whole genome shotgun (WGS) entry which is preliminary data.</text>
</comment>
<dbReference type="GO" id="GO:0000155">
    <property type="term" value="F:phosphorelay sensor kinase activity"/>
    <property type="evidence" value="ECO:0007669"/>
    <property type="project" value="InterPro"/>
</dbReference>
<dbReference type="SUPFAM" id="SSF55874">
    <property type="entry name" value="ATPase domain of HSP90 chaperone/DNA topoisomerase II/histidine kinase"/>
    <property type="match status" value="1"/>
</dbReference>
<dbReference type="RefSeq" id="WP_142539057.1">
    <property type="nucleotide sequence ID" value="NZ_BMIE01000004.1"/>
</dbReference>
<feature type="transmembrane region" description="Helical" evidence="9">
    <location>
        <begin position="160"/>
        <end position="179"/>
    </location>
</feature>
<dbReference type="OrthoDB" id="9815750at2"/>
<evidence type="ECO:0000256" key="1">
    <source>
        <dbReference type="ARBA" id="ARBA00000085"/>
    </source>
</evidence>
<dbReference type="InterPro" id="IPR036097">
    <property type="entry name" value="HisK_dim/P_sf"/>
</dbReference>
<keyword evidence="9" id="KW-0472">Membrane</keyword>
<dbReference type="Gene3D" id="1.10.287.130">
    <property type="match status" value="1"/>
</dbReference>
<evidence type="ECO:0000256" key="7">
    <source>
        <dbReference type="ARBA" id="ARBA00022840"/>
    </source>
</evidence>
<dbReference type="SMART" id="SM00387">
    <property type="entry name" value="HATPase_c"/>
    <property type="match status" value="1"/>
</dbReference>
<dbReference type="CDD" id="cd00082">
    <property type="entry name" value="HisKA"/>
    <property type="match status" value="1"/>
</dbReference>
<evidence type="ECO:0000256" key="2">
    <source>
        <dbReference type="ARBA" id="ARBA00012438"/>
    </source>
</evidence>
<evidence type="ECO:0000313" key="11">
    <source>
        <dbReference type="EMBL" id="TQR13176.1"/>
    </source>
</evidence>
<dbReference type="PANTHER" id="PTHR43065:SF46">
    <property type="entry name" value="C4-DICARBOXYLATE TRANSPORT SENSOR PROTEIN DCTB"/>
    <property type="match status" value="1"/>
</dbReference>
<dbReference type="Proteomes" id="UP000317316">
    <property type="component" value="Unassembled WGS sequence"/>
</dbReference>
<feature type="transmembrane region" description="Helical" evidence="9">
    <location>
        <begin position="98"/>
        <end position="118"/>
    </location>
</feature>
<dbReference type="EMBL" id="VDGH01000006">
    <property type="protein sequence ID" value="TQR13176.1"/>
    <property type="molecule type" value="Genomic_DNA"/>
</dbReference>
<organism evidence="11 12">
    <name type="scientific">Psychrobacillus lasiicapitis</name>
    <dbReference type="NCBI Taxonomy" id="1636719"/>
    <lineage>
        <taxon>Bacteria</taxon>
        <taxon>Bacillati</taxon>
        <taxon>Bacillota</taxon>
        <taxon>Bacilli</taxon>
        <taxon>Bacillales</taxon>
        <taxon>Bacillaceae</taxon>
        <taxon>Psychrobacillus</taxon>
    </lineage>
</organism>
<feature type="domain" description="Histidine kinase" evidence="10">
    <location>
        <begin position="207"/>
        <end position="414"/>
    </location>
</feature>
<dbReference type="Gene3D" id="3.30.565.10">
    <property type="entry name" value="Histidine kinase-like ATPase, C-terminal domain"/>
    <property type="match status" value="1"/>
</dbReference>
<dbReference type="Pfam" id="PF00512">
    <property type="entry name" value="HisKA"/>
    <property type="match status" value="1"/>
</dbReference>
<reference evidence="11 12" key="1">
    <citation type="submission" date="2019-05" db="EMBL/GenBank/DDBJ databases">
        <title>Psychrobacillus vulpis sp. nov., a new species isolated from feces of a red fox that inhabits in The Tablas de Daimiel Natural Park, Albacete, Spain.</title>
        <authorList>
            <person name="Rodriguez M."/>
            <person name="Reina J.C."/>
            <person name="Bejar V."/>
            <person name="Llamas I."/>
        </authorList>
    </citation>
    <scope>NUCLEOTIDE SEQUENCE [LARGE SCALE GENOMIC DNA]</scope>
    <source>
        <strain evidence="11 12">NEAU-3TGS17</strain>
    </source>
</reference>
<dbReference type="InterPro" id="IPR036890">
    <property type="entry name" value="HATPase_C_sf"/>
</dbReference>
<name>A0A544T6V9_9BACI</name>
<keyword evidence="7" id="KW-0067">ATP-binding</keyword>
<evidence type="ECO:0000256" key="4">
    <source>
        <dbReference type="ARBA" id="ARBA00022679"/>
    </source>
</evidence>
<keyword evidence="3" id="KW-0597">Phosphoprotein</keyword>
<evidence type="ECO:0000256" key="8">
    <source>
        <dbReference type="ARBA" id="ARBA00023012"/>
    </source>
</evidence>
<dbReference type="InterPro" id="IPR003661">
    <property type="entry name" value="HisK_dim/P_dom"/>
</dbReference>
<dbReference type="PROSITE" id="PS50109">
    <property type="entry name" value="HIS_KIN"/>
    <property type="match status" value="1"/>
</dbReference>
<keyword evidence="9" id="KW-0812">Transmembrane</keyword>
<dbReference type="Pfam" id="PF02518">
    <property type="entry name" value="HATPase_c"/>
    <property type="match status" value="1"/>
</dbReference>
<dbReference type="SUPFAM" id="SSF47384">
    <property type="entry name" value="Homodimeric domain of signal transducing histidine kinase"/>
    <property type="match status" value="1"/>
</dbReference>
<gene>
    <name evidence="11" type="ORF">FG382_11670</name>
</gene>